<feature type="compositionally biased region" description="Basic and acidic residues" evidence="1">
    <location>
        <begin position="46"/>
        <end position="66"/>
    </location>
</feature>
<dbReference type="OrthoDB" id="4676at2759"/>
<feature type="compositionally biased region" description="Basic residues" evidence="1">
    <location>
        <begin position="153"/>
        <end position="168"/>
    </location>
</feature>
<gene>
    <name evidence="2" type="ORF">Micbo1qcDRAFT_203564</name>
</gene>
<name>A0A136J8I7_9PEZI</name>
<evidence type="ECO:0000313" key="2">
    <source>
        <dbReference type="EMBL" id="KXJ93490.1"/>
    </source>
</evidence>
<dbReference type="InParanoid" id="A0A136J8I7"/>
<feature type="region of interest" description="Disordered" evidence="1">
    <location>
        <begin position="311"/>
        <end position="365"/>
    </location>
</feature>
<feature type="compositionally biased region" description="Basic and acidic residues" evidence="1">
    <location>
        <begin position="14"/>
        <end position="24"/>
    </location>
</feature>
<feature type="compositionally biased region" description="Acidic residues" evidence="1">
    <location>
        <begin position="104"/>
        <end position="115"/>
    </location>
</feature>
<feature type="compositionally biased region" description="Low complexity" evidence="1">
    <location>
        <begin position="128"/>
        <end position="137"/>
    </location>
</feature>
<sequence>MARTSQIKAARAAHKGEKGEKEKAGSPAIANTSSKRKRPSVSRGQGKQDDTGKKEDTTGNKGEEAKQTGGAEEEGDEGKTTTAKKEDKPEDVEDRSDKEAVDSKDDDEEDDDAEIDNATNKKKSTPRGKASGKQQDAAAKKKKGAAADDRPPSKKPRKEQRPGSRRSARSTGTGGNGQAQILRFLLSPEAEHLCRPEEEEEQEQEQAAGNPDNSNNNNKPFRTYGSLSHPLNPFEELISAVVLSRPISHRLGLRTIRTVLNEPYAFGSARKVRDAGEEKRRQALWDARTQHKDKTAAQLGLAAEVVLERYTSPSSGGGSSDGGAAGAEKTAKGKKGASSRKSSGGGGGAGQAPSSDPDGETLSHLVTQSDGDIDELLDTLQRDIKGFGRVTAAIFRRRVQWMWEFAYPYVDERTADGLRELGLPIRAEALAELVGEHWSELDDAEGAKVPEDIDFGVGRGKGNGEGAEDNMEICKRRAFAVILERATTTKLEGKVGDVLKAAAQQA</sequence>
<feature type="compositionally biased region" description="Gly residues" evidence="1">
    <location>
        <begin position="315"/>
        <end position="325"/>
    </location>
</feature>
<dbReference type="AlphaFoldDB" id="A0A136J8I7"/>
<feature type="region of interest" description="Disordered" evidence="1">
    <location>
        <begin position="1"/>
        <end position="224"/>
    </location>
</feature>
<proteinExistence type="predicted"/>
<keyword evidence="3" id="KW-1185">Reference proteome</keyword>
<evidence type="ECO:0000313" key="3">
    <source>
        <dbReference type="Proteomes" id="UP000070501"/>
    </source>
</evidence>
<organism evidence="2 3">
    <name type="scientific">Microdochium bolleyi</name>
    <dbReference type="NCBI Taxonomy" id="196109"/>
    <lineage>
        <taxon>Eukaryota</taxon>
        <taxon>Fungi</taxon>
        <taxon>Dikarya</taxon>
        <taxon>Ascomycota</taxon>
        <taxon>Pezizomycotina</taxon>
        <taxon>Sordariomycetes</taxon>
        <taxon>Xylariomycetidae</taxon>
        <taxon>Xylariales</taxon>
        <taxon>Microdochiaceae</taxon>
        <taxon>Microdochium</taxon>
    </lineage>
</organism>
<evidence type="ECO:0000256" key="1">
    <source>
        <dbReference type="SAM" id="MobiDB-lite"/>
    </source>
</evidence>
<protein>
    <submittedName>
        <fullName evidence="2">Uncharacterized protein</fullName>
    </submittedName>
</protein>
<reference evidence="3" key="1">
    <citation type="submission" date="2016-02" db="EMBL/GenBank/DDBJ databases">
        <title>Draft genome sequence of Microdochium bolleyi, a fungal endophyte of beachgrass.</title>
        <authorList>
            <consortium name="DOE Joint Genome Institute"/>
            <person name="David A.S."/>
            <person name="May G."/>
            <person name="Haridas S."/>
            <person name="Lim J."/>
            <person name="Wang M."/>
            <person name="Labutti K."/>
            <person name="Lipzen A."/>
            <person name="Barry K."/>
            <person name="Grigoriev I.V."/>
        </authorList>
    </citation>
    <scope>NUCLEOTIDE SEQUENCE [LARGE SCALE GENOMIC DNA]</scope>
    <source>
        <strain evidence="3">J235TASD1</strain>
    </source>
</reference>
<dbReference type="EMBL" id="KQ964248">
    <property type="protein sequence ID" value="KXJ93490.1"/>
    <property type="molecule type" value="Genomic_DNA"/>
</dbReference>
<dbReference type="Proteomes" id="UP000070501">
    <property type="component" value="Unassembled WGS sequence"/>
</dbReference>
<accession>A0A136J8I7</accession>
<feature type="compositionally biased region" description="Basic and acidic residues" evidence="1">
    <location>
        <begin position="77"/>
        <end position="88"/>
    </location>
</feature>